<gene>
    <name evidence="4" type="ORF">JF922_12845</name>
</gene>
<dbReference type="PANTHER" id="PTHR43072:SF51">
    <property type="entry name" value="ABC SUPERFAMILY TRANSPORT PROTEIN"/>
    <property type="match status" value="1"/>
</dbReference>
<keyword evidence="5" id="KW-1185">Reference proteome</keyword>
<dbReference type="AlphaFoldDB" id="A0A934N7X1"/>
<dbReference type="SUPFAM" id="SSF55729">
    <property type="entry name" value="Acyl-CoA N-acyltransferases (Nat)"/>
    <property type="match status" value="1"/>
</dbReference>
<evidence type="ECO:0000313" key="5">
    <source>
        <dbReference type="Proteomes" id="UP000612893"/>
    </source>
</evidence>
<keyword evidence="2" id="KW-0012">Acyltransferase</keyword>
<dbReference type="Pfam" id="PF00583">
    <property type="entry name" value="Acetyltransf_1"/>
    <property type="match status" value="1"/>
</dbReference>
<dbReference type="InterPro" id="IPR000182">
    <property type="entry name" value="GNAT_dom"/>
</dbReference>
<evidence type="ECO:0000256" key="2">
    <source>
        <dbReference type="ARBA" id="ARBA00023315"/>
    </source>
</evidence>
<dbReference type="PANTHER" id="PTHR43072">
    <property type="entry name" value="N-ACETYLTRANSFERASE"/>
    <property type="match status" value="1"/>
</dbReference>
<dbReference type="PROSITE" id="PS51186">
    <property type="entry name" value="GNAT"/>
    <property type="match status" value="1"/>
</dbReference>
<dbReference type="Proteomes" id="UP000612893">
    <property type="component" value="Unassembled WGS sequence"/>
</dbReference>
<dbReference type="GO" id="GO:0016747">
    <property type="term" value="F:acyltransferase activity, transferring groups other than amino-acyl groups"/>
    <property type="evidence" value="ECO:0007669"/>
    <property type="project" value="InterPro"/>
</dbReference>
<organism evidence="4 5">
    <name type="scientific">Candidatus Nephthysia bennettiae</name>
    <dbReference type="NCBI Taxonomy" id="3127016"/>
    <lineage>
        <taxon>Bacteria</taxon>
        <taxon>Bacillati</taxon>
        <taxon>Candidatus Dormiibacterota</taxon>
        <taxon>Candidatus Dormibacteria</taxon>
        <taxon>Candidatus Dormibacterales</taxon>
        <taxon>Candidatus Dormibacteraceae</taxon>
        <taxon>Candidatus Nephthysia</taxon>
    </lineage>
</organism>
<evidence type="ECO:0000259" key="3">
    <source>
        <dbReference type="PROSITE" id="PS51186"/>
    </source>
</evidence>
<dbReference type="RefSeq" id="WP_338202226.1">
    <property type="nucleotide sequence ID" value="NZ_JAEKNR010000136.1"/>
</dbReference>
<evidence type="ECO:0000313" key="4">
    <source>
        <dbReference type="EMBL" id="MBJ7598956.1"/>
    </source>
</evidence>
<dbReference type="Gene3D" id="3.40.630.30">
    <property type="match status" value="1"/>
</dbReference>
<comment type="caution">
    <text evidence="4">The sequence shown here is derived from an EMBL/GenBank/DDBJ whole genome shotgun (WGS) entry which is preliminary data.</text>
</comment>
<evidence type="ECO:0000256" key="1">
    <source>
        <dbReference type="ARBA" id="ARBA00022679"/>
    </source>
</evidence>
<proteinExistence type="predicted"/>
<dbReference type="EMBL" id="JAEKNR010000136">
    <property type="protein sequence ID" value="MBJ7598956.1"/>
    <property type="molecule type" value="Genomic_DNA"/>
</dbReference>
<sequence length="164" mass="17901">MRPAAPADVEVLAAIRQEREGGHLPELARRFFRALAEPAGGRVLLVGLIEGEVSGYGLAGHFDPPADSPANHAPAGWYLQGLVVRVARRRLGLGAELTRRRLEWLSGRAERAYYFANSANQASIALHAGLGFQELSRDFWYPDVTFIGGEGVLFGIDLRDQGHL</sequence>
<feature type="domain" description="N-acetyltransferase" evidence="3">
    <location>
        <begin position="1"/>
        <end position="159"/>
    </location>
</feature>
<protein>
    <submittedName>
        <fullName evidence="4">GNAT family N-acetyltransferase</fullName>
    </submittedName>
</protein>
<reference evidence="4" key="1">
    <citation type="submission" date="2020-10" db="EMBL/GenBank/DDBJ databases">
        <title>Ca. Dormibacterota MAGs.</title>
        <authorList>
            <person name="Montgomery K."/>
        </authorList>
    </citation>
    <scope>NUCLEOTIDE SEQUENCE [LARGE SCALE GENOMIC DNA]</scope>
    <source>
        <strain evidence="4">SC8812_S17_10</strain>
    </source>
</reference>
<dbReference type="InterPro" id="IPR016181">
    <property type="entry name" value="Acyl_CoA_acyltransferase"/>
</dbReference>
<keyword evidence="1" id="KW-0808">Transferase</keyword>
<accession>A0A934N7X1</accession>
<name>A0A934N7X1_9BACT</name>